<sequence length="375" mass="44499">MEYSHLTTTKYKILYKCSKSSESKNNDEHTMIRLNDIPEQIVIPSHDAKIYFFKCKTDYIYPQSRKLVIIYENTNGEFIKCKIYKLKKHINKNTIANLENHNKTIVRNLHKKAIEEIDWNKTTELKCIYINIIQTKLNTLDILSDMSLSERIDPDISFGFYNPKELLYLHGKKYVLSFIKPKIYYKNIDFKNIINCKTKNFNFDIGRYSNYMIDIECFNGQKYKADSFIFNQDTNLNDNKIHDNDTCGMNDNILPLDEEDWFSIDDYPTLLDIKHQIRISSKMCYKVLYGGYFGCYSGHNLSNYYVIIKNKQKLMFIFYGIENTTQDGFVFKLYSRIFKSTVALWKKLTTEEKMLLLKYNAPSFKDNMSTTKYKP</sequence>
<dbReference type="GeneID" id="80518670"/>
<dbReference type="EMBL" id="KY523104">
    <property type="protein sequence ID" value="QKU35248.1"/>
    <property type="molecule type" value="Genomic_DNA"/>
</dbReference>
<evidence type="ECO:0000313" key="1">
    <source>
        <dbReference type="EMBL" id="QKU35248.1"/>
    </source>
</evidence>
<proteinExistence type="predicted"/>
<dbReference type="RefSeq" id="YP_010781906.1">
    <property type="nucleotide sequence ID" value="NC_075039.1"/>
</dbReference>
<organism evidence="1">
    <name type="scientific">Tupanvirus soda lake</name>
    <dbReference type="NCBI Taxonomy" id="2126985"/>
    <lineage>
        <taxon>Viruses</taxon>
        <taxon>Varidnaviria</taxon>
        <taxon>Bamfordvirae</taxon>
        <taxon>Nucleocytoviricota</taxon>
        <taxon>Megaviricetes</taxon>
        <taxon>Imitervirales</taxon>
        <taxon>Mimiviridae</taxon>
        <taxon>Megamimivirinae</taxon>
        <taxon>Tupanvirus</taxon>
        <taxon>Tupanvirus salinum</taxon>
    </lineage>
</organism>
<accession>A0A6N1NUT8</accession>
<protein>
    <submittedName>
        <fullName evidence="1">Putative orfan</fullName>
    </submittedName>
</protein>
<name>A0A6N1NUT8_9VIRU</name>
<dbReference type="KEGG" id="vg:80518670"/>
<reference evidence="1" key="2">
    <citation type="journal article" date="2018" name="Nat. Commun.">
        <title>Tailed giant Tupanvirus possesses the most complete translational apparatus of the known virosphere.</title>
        <authorList>
            <person name="Abrahao J."/>
            <person name="Silva L."/>
            <person name="Silva L.S."/>
            <person name="Khalil J.Y.B."/>
            <person name="Rodrigues R."/>
            <person name="Arantes T."/>
            <person name="Assis F."/>
            <person name="Boratto P."/>
            <person name="Andrade M."/>
            <person name="Kroon E.G."/>
            <person name="Ribeiro B."/>
            <person name="Bergier I."/>
            <person name="Seligmann H."/>
            <person name="Ghigo E."/>
            <person name="Colson P."/>
            <person name="Levasseur A."/>
            <person name="Kroemer G."/>
            <person name="Raoult D."/>
            <person name="La Scola B."/>
        </authorList>
    </citation>
    <scope>NUCLEOTIDE SEQUENCE [LARGE SCALE GENOMIC DNA]</scope>
    <source>
        <strain evidence="1">Soda lake</strain>
    </source>
</reference>
<reference evidence="1" key="1">
    <citation type="submission" date="2017-01" db="EMBL/GenBank/DDBJ databases">
        <authorList>
            <person name="Assis F.L."/>
            <person name="Abrahao J.S."/>
            <person name="Silva L."/>
            <person name="Khalil J.B."/>
            <person name="Rodrigues R."/>
            <person name="Silva L.S."/>
            <person name="Arantes T."/>
            <person name="Boratto P."/>
            <person name="Andrade M."/>
            <person name="Kroon E.G."/>
            <person name="Ribeiro B."/>
            <person name="Bergier I."/>
            <person name="Seligmann H."/>
            <person name="Ghigo E."/>
            <person name="Colson P."/>
            <person name="Levasseur A."/>
            <person name="Raoult D."/>
            <person name="Scola B.L."/>
        </authorList>
    </citation>
    <scope>NUCLEOTIDE SEQUENCE</scope>
    <source>
        <strain evidence="1">Soda lake</strain>
    </source>
</reference>